<keyword evidence="3" id="KW-1185">Reference proteome</keyword>
<evidence type="ECO:0000313" key="3">
    <source>
        <dbReference type="Proteomes" id="UP000029734"/>
    </source>
</evidence>
<organism evidence="2 3">
    <name type="scientific">Paenibacillus wynnii</name>
    <dbReference type="NCBI Taxonomy" id="268407"/>
    <lineage>
        <taxon>Bacteria</taxon>
        <taxon>Bacillati</taxon>
        <taxon>Bacillota</taxon>
        <taxon>Bacilli</taxon>
        <taxon>Bacillales</taxon>
        <taxon>Paenibacillaceae</taxon>
        <taxon>Paenibacillus</taxon>
    </lineage>
</organism>
<gene>
    <name evidence="2" type="ORF">PWYN_02470</name>
</gene>
<protein>
    <recommendedName>
        <fullName evidence="1">SLH domain-containing protein</fullName>
    </recommendedName>
</protein>
<name>A0A098MG61_9BACL</name>
<reference evidence="2 3" key="1">
    <citation type="submission" date="2014-08" db="EMBL/GenBank/DDBJ databases">
        <authorList>
            <person name="den Bakker H.C."/>
        </authorList>
    </citation>
    <scope>NUCLEOTIDE SEQUENCE [LARGE SCALE GENOMIC DNA]</scope>
    <source>
        <strain evidence="2 3">DSM 18334</strain>
    </source>
</reference>
<evidence type="ECO:0000259" key="1">
    <source>
        <dbReference type="PROSITE" id="PS51272"/>
    </source>
</evidence>
<dbReference type="EMBL" id="JQCR01000001">
    <property type="protein sequence ID" value="KGE21041.1"/>
    <property type="molecule type" value="Genomic_DNA"/>
</dbReference>
<dbReference type="Pfam" id="PF00395">
    <property type="entry name" value="SLH"/>
    <property type="match status" value="1"/>
</dbReference>
<dbReference type="AlphaFoldDB" id="A0A098MG61"/>
<feature type="domain" description="SLH" evidence="1">
    <location>
        <begin position="34"/>
        <end position="97"/>
    </location>
</feature>
<dbReference type="eggNOG" id="COG2340">
    <property type="taxonomic scope" value="Bacteria"/>
</dbReference>
<proteinExistence type="predicted"/>
<dbReference type="InterPro" id="IPR001119">
    <property type="entry name" value="SLH_dom"/>
</dbReference>
<dbReference type="RefSeq" id="WP_036647934.1">
    <property type="nucleotide sequence ID" value="NZ_JQCR01000001.1"/>
</dbReference>
<accession>A0A098MG61</accession>
<sequence length="214" mass="23302">MNSRALAKVVLAAALLVSFYGISGVRDVKAADLVSTSFSDVQANQWYASTIQWGISQNMVKGYADGTFKPNKTVTEAEFLALLIRAFEPNLSNNGENHWANPYYIRAKQLNYPVKSYTLMASRKEVILRTQVAELISAAEGVHFSGDDAIHYLLAFGLANGSDPAKLSIQSFGGLNKLTRAEALQFVKNLYENGVGGLLTRPAEATDPRDIPAI</sequence>
<comment type="caution">
    <text evidence="2">The sequence shown here is derived from an EMBL/GenBank/DDBJ whole genome shotgun (WGS) entry which is preliminary data.</text>
</comment>
<dbReference type="PROSITE" id="PS51272">
    <property type="entry name" value="SLH"/>
    <property type="match status" value="1"/>
</dbReference>
<dbReference type="Proteomes" id="UP000029734">
    <property type="component" value="Unassembled WGS sequence"/>
</dbReference>
<dbReference type="STRING" id="268407.PWYN_02470"/>
<evidence type="ECO:0000313" key="2">
    <source>
        <dbReference type="EMBL" id="KGE21041.1"/>
    </source>
</evidence>
<dbReference type="OrthoDB" id="2678541at2"/>
<reference evidence="2 3" key="2">
    <citation type="submission" date="2014-10" db="EMBL/GenBank/DDBJ databases">
        <title>Comparative genomics of the Paenibacillus odorifer group.</title>
        <authorList>
            <person name="Tsai Y.-C."/>
            <person name="Martin N."/>
            <person name="Korlach J."/>
            <person name="Wiedmann M."/>
        </authorList>
    </citation>
    <scope>NUCLEOTIDE SEQUENCE [LARGE SCALE GENOMIC DNA]</scope>
    <source>
        <strain evidence="2 3">DSM 18334</strain>
    </source>
</reference>